<dbReference type="EMBL" id="JAMPKM010000016">
    <property type="protein sequence ID" value="MEP0819666.1"/>
    <property type="molecule type" value="Genomic_DNA"/>
</dbReference>
<dbReference type="Proteomes" id="UP001464891">
    <property type="component" value="Unassembled WGS sequence"/>
</dbReference>
<comment type="caution">
    <text evidence="1">The sequence shown here is derived from an EMBL/GenBank/DDBJ whole genome shotgun (WGS) entry which is preliminary data.</text>
</comment>
<evidence type="ECO:0000313" key="2">
    <source>
        <dbReference type="Proteomes" id="UP001464891"/>
    </source>
</evidence>
<reference evidence="1 2" key="1">
    <citation type="submission" date="2022-04" db="EMBL/GenBank/DDBJ databases">
        <title>Positive selection, recombination, and allopatry shape intraspecific diversity of widespread and dominant cyanobacteria.</title>
        <authorList>
            <person name="Wei J."/>
            <person name="Shu W."/>
            <person name="Hu C."/>
        </authorList>
    </citation>
    <scope>NUCLEOTIDE SEQUENCE [LARGE SCALE GENOMIC DNA]</scope>
    <source>
        <strain evidence="1 2">GB2-A4</strain>
    </source>
</reference>
<evidence type="ECO:0000313" key="1">
    <source>
        <dbReference type="EMBL" id="MEP0819666.1"/>
    </source>
</evidence>
<proteinExistence type="predicted"/>
<dbReference type="RefSeq" id="WP_190440834.1">
    <property type="nucleotide sequence ID" value="NZ_JAMPKM010000016.1"/>
</dbReference>
<gene>
    <name evidence="1" type="ORF">NC998_21435</name>
</gene>
<sequence>MSKTIANLTLPLVSLEIENVLDTYHYHPYRQAFAIPELREQLIAYVLNCVPACYAMIEEHSDLEADPTLVPRPLRDRLRLMVREGIERLVEKNADWVSHHIPPEITSGSAPSSWFG</sequence>
<name>A0ABV0JF33_9CYAN</name>
<protein>
    <submittedName>
        <fullName evidence="1">Uncharacterized protein</fullName>
    </submittedName>
</protein>
<accession>A0ABV0JF33</accession>
<organism evidence="1 2">
    <name type="scientific">Trichocoleus desertorum GB2-A4</name>
    <dbReference type="NCBI Taxonomy" id="2933944"/>
    <lineage>
        <taxon>Bacteria</taxon>
        <taxon>Bacillati</taxon>
        <taxon>Cyanobacteriota</taxon>
        <taxon>Cyanophyceae</taxon>
        <taxon>Leptolyngbyales</taxon>
        <taxon>Trichocoleusaceae</taxon>
        <taxon>Trichocoleus</taxon>
    </lineage>
</organism>
<keyword evidence="2" id="KW-1185">Reference proteome</keyword>